<proteinExistence type="inferred from homology"/>
<dbReference type="RefSeq" id="WP_025227763.1">
    <property type="nucleotide sequence ID" value="NZ_CP007139.1"/>
</dbReference>
<gene>
    <name evidence="3" type="ORF">OP10G_0196</name>
</gene>
<evidence type="ECO:0000313" key="4">
    <source>
        <dbReference type="Proteomes" id="UP000027982"/>
    </source>
</evidence>
<dbReference type="SUPFAM" id="SSF143120">
    <property type="entry name" value="YefM-like"/>
    <property type="match status" value="1"/>
</dbReference>
<dbReference type="OrthoDB" id="9800503at2"/>
<accession>A0A068NPS3</accession>
<dbReference type="InterPro" id="IPR036165">
    <property type="entry name" value="YefM-like_sf"/>
</dbReference>
<comment type="function">
    <text evidence="2">Antitoxin component of a type II toxin-antitoxin (TA) system.</text>
</comment>
<comment type="similarity">
    <text evidence="1 2">Belongs to the phD/YefM antitoxin family.</text>
</comment>
<dbReference type="InterPro" id="IPR051416">
    <property type="entry name" value="phD-YefM_TA_antitoxins"/>
</dbReference>
<dbReference type="KEGG" id="fgi:OP10G_0196"/>
<organism evidence="3 4">
    <name type="scientific">Fimbriimonas ginsengisoli Gsoil 348</name>
    <dbReference type="NCBI Taxonomy" id="661478"/>
    <lineage>
        <taxon>Bacteria</taxon>
        <taxon>Bacillati</taxon>
        <taxon>Armatimonadota</taxon>
        <taxon>Fimbriimonadia</taxon>
        <taxon>Fimbriimonadales</taxon>
        <taxon>Fimbriimonadaceae</taxon>
        <taxon>Fimbriimonas</taxon>
    </lineage>
</organism>
<dbReference type="Pfam" id="PF02604">
    <property type="entry name" value="PhdYeFM_antitox"/>
    <property type="match status" value="1"/>
</dbReference>
<dbReference type="EMBL" id="CP007139">
    <property type="protein sequence ID" value="AIE83564.1"/>
    <property type="molecule type" value="Genomic_DNA"/>
</dbReference>
<evidence type="ECO:0000256" key="2">
    <source>
        <dbReference type="RuleBase" id="RU362080"/>
    </source>
</evidence>
<evidence type="ECO:0000256" key="1">
    <source>
        <dbReference type="ARBA" id="ARBA00009981"/>
    </source>
</evidence>
<keyword evidence="4" id="KW-1185">Reference proteome</keyword>
<dbReference type="AlphaFoldDB" id="A0A068NPS3"/>
<dbReference type="Proteomes" id="UP000027982">
    <property type="component" value="Chromosome"/>
</dbReference>
<dbReference type="STRING" id="661478.OP10G_0196"/>
<dbReference type="NCBIfam" id="TIGR01552">
    <property type="entry name" value="phd_fam"/>
    <property type="match status" value="1"/>
</dbReference>
<dbReference type="PANTHER" id="PTHR35377">
    <property type="entry name" value="ANTITOXIN VAPB49-RELATED-RELATED"/>
    <property type="match status" value="1"/>
</dbReference>
<reference evidence="3 4" key="1">
    <citation type="journal article" date="2014" name="PLoS ONE">
        <title>The first complete genome sequence of the class fimbriimonadia in the phylum armatimonadetes.</title>
        <authorList>
            <person name="Hu Z.Y."/>
            <person name="Wang Y.Z."/>
            <person name="Im W.T."/>
            <person name="Wang S.Y."/>
            <person name="Zhao G.P."/>
            <person name="Zheng H.J."/>
            <person name="Quan Z.X."/>
        </authorList>
    </citation>
    <scope>NUCLEOTIDE SEQUENCE [LARGE SCALE GENOMIC DNA]</scope>
    <source>
        <strain evidence="3">Gsoil 348</strain>
    </source>
</reference>
<dbReference type="eggNOG" id="COG4118">
    <property type="taxonomic scope" value="Bacteria"/>
</dbReference>
<dbReference type="InterPro" id="IPR006442">
    <property type="entry name" value="Antitoxin_Phd/YefM"/>
</dbReference>
<dbReference type="Gene3D" id="3.40.1620.10">
    <property type="entry name" value="YefM-like domain"/>
    <property type="match status" value="1"/>
</dbReference>
<protein>
    <recommendedName>
        <fullName evidence="2">Antitoxin</fullName>
    </recommendedName>
</protein>
<evidence type="ECO:0000313" key="3">
    <source>
        <dbReference type="EMBL" id="AIE83564.1"/>
    </source>
</evidence>
<name>A0A068NPS3_FIMGI</name>
<sequence>MTKLSVHEAKAHFSELLRRVEEGETVVVTRHNKPIAEIKPAIEAKQGRVFGAFEGELNIPDEAFAPLNEEELKDWHGE</sequence>
<dbReference type="HOGENOM" id="CLU_163140_3_1_0"/>